<feature type="non-terminal residue" evidence="1">
    <location>
        <position position="1"/>
    </location>
</feature>
<organism evidence="1 2">
    <name type="scientific">Rasamsonia emersonii (strain ATCC 16479 / CBS 393.64 / IMI 116815)</name>
    <dbReference type="NCBI Taxonomy" id="1408163"/>
    <lineage>
        <taxon>Eukaryota</taxon>
        <taxon>Fungi</taxon>
        <taxon>Dikarya</taxon>
        <taxon>Ascomycota</taxon>
        <taxon>Pezizomycotina</taxon>
        <taxon>Eurotiomycetes</taxon>
        <taxon>Eurotiomycetidae</taxon>
        <taxon>Eurotiales</taxon>
        <taxon>Trichocomaceae</taxon>
        <taxon>Rasamsonia</taxon>
    </lineage>
</organism>
<evidence type="ECO:0000313" key="1">
    <source>
        <dbReference type="EMBL" id="KKA19704.1"/>
    </source>
</evidence>
<dbReference type="GeneID" id="25318609"/>
<keyword evidence="2" id="KW-1185">Reference proteome</keyword>
<dbReference type="AlphaFoldDB" id="A0A0F4YN99"/>
<dbReference type="RefSeq" id="XP_013326316.1">
    <property type="nucleotide sequence ID" value="XM_013470862.1"/>
</dbReference>
<protein>
    <submittedName>
        <fullName evidence="1">Uncharacterized protein</fullName>
    </submittedName>
</protein>
<evidence type="ECO:0000313" key="2">
    <source>
        <dbReference type="Proteomes" id="UP000053958"/>
    </source>
</evidence>
<gene>
    <name evidence="1" type="ORF">T310_6305</name>
</gene>
<comment type="caution">
    <text evidence="1">The sequence shown here is derived from an EMBL/GenBank/DDBJ whole genome shotgun (WGS) entry which is preliminary data.</text>
</comment>
<reference evidence="1 2" key="1">
    <citation type="submission" date="2015-04" db="EMBL/GenBank/DDBJ databases">
        <authorList>
            <person name="Heijne W.H."/>
            <person name="Fedorova N.D."/>
            <person name="Nierman W.C."/>
            <person name="Vollebregt A.W."/>
            <person name="Zhao Z."/>
            <person name="Wu L."/>
            <person name="Kumar M."/>
            <person name="Stam H."/>
            <person name="van den Berg M.A."/>
            <person name="Pel H.J."/>
        </authorList>
    </citation>
    <scope>NUCLEOTIDE SEQUENCE [LARGE SCALE GENOMIC DNA]</scope>
    <source>
        <strain evidence="1 2">CBS 393.64</strain>
    </source>
</reference>
<proteinExistence type="predicted"/>
<name>A0A0F4YN99_RASE3</name>
<dbReference type="Proteomes" id="UP000053958">
    <property type="component" value="Unassembled WGS sequence"/>
</dbReference>
<dbReference type="EMBL" id="LASV01000326">
    <property type="protein sequence ID" value="KKA19704.1"/>
    <property type="molecule type" value="Genomic_DNA"/>
</dbReference>
<accession>A0A0F4YN99</accession>
<sequence>PATVSTLTIQVCVNVGEFDLAVRSATIHDNNMSGIIRYEKVWLIKSPPSCSPLLFLSLVRSVIRQYKRLPTLTASFSRHLSKRFPDASLRL</sequence>